<dbReference type="PANTHER" id="PTHR45138">
    <property type="entry name" value="REGULATORY COMPONENTS OF SENSORY TRANSDUCTION SYSTEM"/>
    <property type="match status" value="1"/>
</dbReference>
<dbReference type="PANTHER" id="PTHR45138:SF9">
    <property type="entry name" value="DIGUANYLATE CYCLASE DGCM-RELATED"/>
    <property type="match status" value="1"/>
</dbReference>
<keyword evidence="1" id="KW-0472">Membrane</keyword>
<comment type="caution">
    <text evidence="4">The sequence shown here is derived from an EMBL/GenBank/DDBJ whole genome shotgun (WGS) entry which is preliminary data.</text>
</comment>
<dbReference type="PROSITE" id="PS50112">
    <property type="entry name" value="PAS"/>
    <property type="match status" value="1"/>
</dbReference>
<evidence type="ECO:0000313" key="4">
    <source>
        <dbReference type="EMBL" id="MFC5529131.1"/>
    </source>
</evidence>
<dbReference type="EC" id="2.7.7.65" evidence="4"/>
<dbReference type="CDD" id="cd01949">
    <property type="entry name" value="GGDEF"/>
    <property type="match status" value="1"/>
</dbReference>
<feature type="transmembrane region" description="Helical" evidence="1">
    <location>
        <begin position="12"/>
        <end position="45"/>
    </location>
</feature>
<dbReference type="InterPro" id="IPR050469">
    <property type="entry name" value="Diguanylate_Cyclase"/>
</dbReference>
<dbReference type="InterPro" id="IPR043128">
    <property type="entry name" value="Rev_trsase/Diguanyl_cyclase"/>
</dbReference>
<keyword evidence="1" id="KW-1133">Transmembrane helix</keyword>
<accession>A0ABW0QVX4</accession>
<dbReference type="EMBL" id="JBHSNC010000021">
    <property type="protein sequence ID" value="MFC5529131.1"/>
    <property type="molecule type" value="Genomic_DNA"/>
</dbReference>
<dbReference type="Pfam" id="PF13426">
    <property type="entry name" value="PAS_9"/>
    <property type="match status" value="1"/>
</dbReference>
<dbReference type="NCBIfam" id="TIGR00229">
    <property type="entry name" value="sensory_box"/>
    <property type="match status" value="1"/>
</dbReference>
<dbReference type="RefSeq" id="WP_378111003.1">
    <property type="nucleotide sequence ID" value="NZ_JBHSNC010000021.1"/>
</dbReference>
<keyword evidence="4" id="KW-0808">Transferase</keyword>
<feature type="domain" description="GGDEF" evidence="3">
    <location>
        <begin position="221"/>
        <end position="358"/>
    </location>
</feature>
<dbReference type="Gene3D" id="3.30.70.270">
    <property type="match status" value="1"/>
</dbReference>
<keyword evidence="1" id="KW-0812">Transmembrane</keyword>
<dbReference type="InterPro" id="IPR029787">
    <property type="entry name" value="Nucleotide_cyclase"/>
</dbReference>
<dbReference type="CDD" id="cd00130">
    <property type="entry name" value="PAS"/>
    <property type="match status" value="1"/>
</dbReference>
<keyword evidence="4" id="KW-0548">Nucleotidyltransferase</keyword>
<proteinExistence type="predicted"/>
<dbReference type="SMART" id="SM00091">
    <property type="entry name" value="PAS"/>
    <property type="match status" value="1"/>
</dbReference>
<evidence type="ECO:0000256" key="1">
    <source>
        <dbReference type="SAM" id="Phobius"/>
    </source>
</evidence>
<dbReference type="SUPFAM" id="SSF55785">
    <property type="entry name" value="PYP-like sensor domain (PAS domain)"/>
    <property type="match status" value="1"/>
</dbReference>
<dbReference type="InterPro" id="IPR000014">
    <property type="entry name" value="PAS"/>
</dbReference>
<reference evidence="5" key="1">
    <citation type="journal article" date="2019" name="Int. J. Syst. Evol. Microbiol.">
        <title>The Global Catalogue of Microorganisms (GCM) 10K type strain sequencing project: providing services to taxonomists for standard genome sequencing and annotation.</title>
        <authorList>
            <consortium name="The Broad Institute Genomics Platform"/>
            <consortium name="The Broad Institute Genome Sequencing Center for Infectious Disease"/>
            <person name="Wu L."/>
            <person name="Ma J."/>
        </authorList>
    </citation>
    <scope>NUCLEOTIDE SEQUENCE [LARGE SCALE GENOMIC DNA]</scope>
    <source>
        <strain evidence="5">CGMCC 1.18578</strain>
    </source>
</reference>
<evidence type="ECO:0000313" key="5">
    <source>
        <dbReference type="Proteomes" id="UP001596108"/>
    </source>
</evidence>
<dbReference type="SMART" id="SM00267">
    <property type="entry name" value="GGDEF"/>
    <property type="match status" value="1"/>
</dbReference>
<dbReference type="NCBIfam" id="TIGR00254">
    <property type="entry name" value="GGDEF"/>
    <property type="match status" value="1"/>
</dbReference>
<name>A0ABW0QVX4_9BACL</name>
<gene>
    <name evidence="4" type="ORF">ACFPQ4_06660</name>
</gene>
<protein>
    <submittedName>
        <fullName evidence="4">Diguanylate cyclase domain-containing protein</fullName>
        <ecNumber evidence="4">2.7.7.65</ecNumber>
    </submittedName>
</protein>
<sequence>MLRGTDRRLSMIYICSIGLIVIICVSNSYLTIFISLLAILANGFLFRTTRRALRSTIESERRYRRLIDSSPDAIAVHQGGIIVFANPACLGLMGIEHTSQLIGQPVMKFVPPHLAEVVAKRAKSAIKETEVGTMDEQFVRPDGSVIDVEVTAIGIPYNGRPAVLIICRDIGLRKEAERKMTEANALLEKLSRLDGLTSISNRRAFDEQILISWNAASVDNGHLSLVLLDVDSFKDYNDHYGHQAGDACLQTIAKLVEGVANEAGGTAYRYGGEEFAVLLPGYDRNAGKSVADRIRKAVEECGIPHEGAAEGAIVTISVGVGTRQQSSDASLEQWVQATDQALYLAKKQGRNSTIEAPLY</sequence>
<evidence type="ECO:0000259" key="3">
    <source>
        <dbReference type="PROSITE" id="PS50887"/>
    </source>
</evidence>
<organism evidence="4 5">
    <name type="scientific">Cohnella yongneupensis</name>
    <dbReference type="NCBI Taxonomy" id="425006"/>
    <lineage>
        <taxon>Bacteria</taxon>
        <taxon>Bacillati</taxon>
        <taxon>Bacillota</taxon>
        <taxon>Bacilli</taxon>
        <taxon>Bacillales</taxon>
        <taxon>Paenibacillaceae</taxon>
        <taxon>Cohnella</taxon>
    </lineage>
</organism>
<dbReference type="SUPFAM" id="SSF55073">
    <property type="entry name" value="Nucleotide cyclase"/>
    <property type="match status" value="1"/>
</dbReference>
<feature type="domain" description="PAS" evidence="2">
    <location>
        <begin position="59"/>
        <end position="129"/>
    </location>
</feature>
<dbReference type="InterPro" id="IPR000160">
    <property type="entry name" value="GGDEF_dom"/>
</dbReference>
<dbReference type="PROSITE" id="PS50887">
    <property type="entry name" value="GGDEF"/>
    <property type="match status" value="1"/>
</dbReference>
<dbReference type="Pfam" id="PF00990">
    <property type="entry name" value="GGDEF"/>
    <property type="match status" value="1"/>
</dbReference>
<keyword evidence="5" id="KW-1185">Reference proteome</keyword>
<evidence type="ECO:0000259" key="2">
    <source>
        <dbReference type="PROSITE" id="PS50112"/>
    </source>
</evidence>
<dbReference type="Gene3D" id="3.30.450.20">
    <property type="entry name" value="PAS domain"/>
    <property type="match status" value="1"/>
</dbReference>
<dbReference type="GO" id="GO:0052621">
    <property type="term" value="F:diguanylate cyclase activity"/>
    <property type="evidence" value="ECO:0007669"/>
    <property type="project" value="UniProtKB-EC"/>
</dbReference>
<dbReference type="InterPro" id="IPR035965">
    <property type="entry name" value="PAS-like_dom_sf"/>
</dbReference>
<dbReference type="Proteomes" id="UP001596108">
    <property type="component" value="Unassembled WGS sequence"/>
</dbReference>